<keyword evidence="2" id="KW-1185">Reference proteome</keyword>
<dbReference type="Proteomes" id="UP000828390">
    <property type="component" value="Unassembled WGS sequence"/>
</dbReference>
<dbReference type="EMBL" id="JAIWYP010000001">
    <property type="protein sequence ID" value="KAH3882149.1"/>
    <property type="molecule type" value="Genomic_DNA"/>
</dbReference>
<gene>
    <name evidence="1" type="ORF">DPMN_006080</name>
</gene>
<dbReference type="AlphaFoldDB" id="A0A9D4RV34"/>
<accession>A0A9D4RV34</accession>
<sequence length="78" mass="8640">MEVQSNLPERPPVYSDQLSITTTLISPGTISLYSVPANNAHLPTTTSDRNFTFPKSNLIANNDHVNDQRPPCTFPKVE</sequence>
<evidence type="ECO:0000313" key="1">
    <source>
        <dbReference type="EMBL" id="KAH3882149.1"/>
    </source>
</evidence>
<proteinExistence type="predicted"/>
<organism evidence="1 2">
    <name type="scientific">Dreissena polymorpha</name>
    <name type="common">Zebra mussel</name>
    <name type="synonym">Mytilus polymorpha</name>
    <dbReference type="NCBI Taxonomy" id="45954"/>
    <lineage>
        <taxon>Eukaryota</taxon>
        <taxon>Metazoa</taxon>
        <taxon>Spiralia</taxon>
        <taxon>Lophotrochozoa</taxon>
        <taxon>Mollusca</taxon>
        <taxon>Bivalvia</taxon>
        <taxon>Autobranchia</taxon>
        <taxon>Heteroconchia</taxon>
        <taxon>Euheterodonta</taxon>
        <taxon>Imparidentia</taxon>
        <taxon>Neoheterodontei</taxon>
        <taxon>Myida</taxon>
        <taxon>Dreissenoidea</taxon>
        <taxon>Dreissenidae</taxon>
        <taxon>Dreissena</taxon>
    </lineage>
</organism>
<evidence type="ECO:0000313" key="2">
    <source>
        <dbReference type="Proteomes" id="UP000828390"/>
    </source>
</evidence>
<comment type="caution">
    <text evidence="1">The sequence shown here is derived from an EMBL/GenBank/DDBJ whole genome shotgun (WGS) entry which is preliminary data.</text>
</comment>
<reference evidence="1" key="1">
    <citation type="journal article" date="2019" name="bioRxiv">
        <title>The Genome of the Zebra Mussel, Dreissena polymorpha: A Resource for Invasive Species Research.</title>
        <authorList>
            <person name="McCartney M.A."/>
            <person name="Auch B."/>
            <person name="Kono T."/>
            <person name="Mallez S."/>
            <person name="Zhang Y."/>
            <person name="Obille A."/>
            <person name="Becker A."/>
            <person name="Abrahante J.E."/>
            <person name="Garbe J."/>
            <person name="Badalamenti J.P."/>
            <person name="Herman A."/>
            <person name="Mangelson H."/>
            <person name="Liachko I."/>
            <person name="Sullivan S."/>
            <person name="Sone E.D."/>
            <person name="Koren S."/>
            <person name="Silverstein K.A.T."/>
            <person name="Beckman K.B."/>
            <person name="Gohl D.M."/>
        </authorList>
    </citation>
    <scope>NUCLEOTIDE SEQUENCE</scope>
    <source>
        <strain evidence="1">Duluth1</strain>
        <tissue evidence="1">Whole animal</tissue>
    </source>
</reference>
<name>A0A9D4RV34_DREPO</name>
<protein>
    <submittedName>
        <fullName evidence="1">Uncharacterized protein</fullName>
    </submittedName>
</protein>
<reference evidence="1" key="2">
    <citation type="submission" date="2020-11" db="EMBL/GenBank/DDBJ databases">
        <authorList>
            <person name="McCartney M.A."/>
            <person name="Auch B."/>
            <person name="Kono T."/>
            <person name="Mallez S."/>
            <person name="Becker A."/>
            <person name="Gohl D.M."/>
            <person name="Silverstein K.A.T."/>
            <person name="Koren S."/>
            <person name="Bechman K.B."/>
            <person name="Herman A."/>
            <person name="Abrahante J.E."/>
            <person name="Garbe J."/>
        </authorList>
    </citation>
    <scope>NUCLEOTIDE SEQUENCE</scope>
    <source>
        <strain evidence="1">Duluth1</strain>
        <tissue evidence="1">Whole animal</tissue>
    </source>
</reference>